<proteinExistence type="predicted"/>
<dbReference type="Pfam" id="PF17725">
    <property type="entry name" value="YBD"/>
    <property type="match status" value="1"/>
</dbReference>
<keyword evidence="2" id="KW-1185">Reference proteome</keyword>
<sequence length="142" mass="17059">MLYTKEQSEYTDLIYSNTITRGFTCIADSIMPDVHINQIKHHFGQDLEELYKKTPKSAFYLVKSWNNWDFPKDDSLANFIWDNAFYSPYLLDIEYNVTKYIKGRPLCKFLVDHMEVDEVVNTDQEKYYIYQTRVLAKNELWQ</sequence>
<reference evidence="3" key="1">
    <citation type="submission" date="2022-11" db="UniProtKB">
        <authorList>
            <consortium name="WormBaseParasite"/>
        </authorList>
    </citation>
    <scope>IDENTIFICATION</scope>
</reference>
<dbReference type="Gene3D" id="2.70.50.80">
    <property type="match status" value="1"/>
</dbReference>
<feature type="domain" description="YAP binding" evidence="1">
    <location>
        <begin position="24"/>
        <end position="128"/>
    </location>
</feature>
<organism evidence="2 3">
    <name type="scientific">Acrobeloides nanus</name>
    <dbReference type="NCBI Taxonomy" id="290746"/>
    <lineage>
        <taxon>Eukaryota</taxon>
        <taxon>Metazoa</taxon>
        <taxon>Ecdysozoa</taxon>
        <taxon>Nematoda</taxon>
        <taxon>Chromadorea</taxon>
        <taxon>Rhabditida</taxon>
        <taxon>Tylenchina</taxon>
        <taxon>Cephalobomorpha</taxon>
        <taxon>Cephaloboidea</taxon>
        <taxon>Cephalobidae</taxon>
        <taxon>Acrobeloides</taxon>
    </lineage>
</organism>
<dbReference type="WBParaSite" id="ACRNAN_scaffold6849.g13693.t1">
    <property type="protein sequence ID" value="ACRNAN_scaffold6849.g13693.t1"/>
    <property type="gene ID" value="ACRNAN_scaffold6849.g13693"/>
</dbReference>
<dbReference type="Proteomes" id="UP000887540">
    <property type="component" value="Unplaced"/>
</dbReference>
<name>A0A914EAQ1_9BILA</name>
<evidence type="ECO:0000313" key="2">
    <source>
        <dbReference type="Proteomes" id="UP000887540"/>
    </source>
</evidence>
<evidence type="ECO:0000259" key="1">
    <source>
        <dbReference type="Pfam" id="PF17725"/>
    </source>
</evidence>
<dbReference type="InterPro" id="IPR041086">
    <property type="entry name" value="YBD"/>
</dbReference>
<protein>
    <submittedName>
        <fullName evidence="3">YAP binding domain-containing protein</fullName>
    </submittedName>
</protein>
<accession>A0A914EAQ1</accession>
<dbReference type="AlphaFoldDB" id="A0A914EAQ1"/>
<evidence type="ECO:0000313" key="3">
    <source>
        <dbReference type="WBParaSite" id="ACRNAN_scaffold6849.g13693.t1"/>
    </source>
</evidence>